<feature type="domain" description="Glycoside hydrolase family 29 N-terminal" evidence="8">
    <location>
        <begin position="36"/>
        <end position="437"/>
    </location>
</feature>
<dbReference type="EMBL" id="FNSD01000001">
    <property type="protein sequence ID" value="SEC00948.1"/>
    <property type="molecule type" value="Genomic_DNA"/>
</dbReference>
<evidence type="ECO:0000259" key="8">
    <source>
        <dbReference type="Pfam" id="PF01120"/>
    </source>
</evidence>
<keyword evidence="4 7" id="KW-0732">Signal</keyword>
<dbReference type="InterPro" id="IPR000933">
    <property type="entry name" value="Glyco_hydro_29"/>
</dbReference>
<dbReference type="Proteomes" id="UP000182409">
    <property type="component" value="Unassembled WGS sequence"/>
</dbReference>
<dbReference type="PANTHER" id="PTHR10030">
    <property type="entry name" value="ALPHA-L-FUCOSIDASE"/>
    <property type="match status" value="1"/>
</dbReference>
<dbReference type="InterPro" id="IPR016286">
    <property type="entry name" value="FUC_metazoa-typ"/>
</dbReference>
<dbReference type="OrthoDB" id="107551at2"/>
<dbReference type="InterPro" id="IPR013780">
    <property type="entry name" value="Glyco_hydro_b"/>
</dbReference>
<dbReference type="Gene3D" id="2.60.40.1180">
    <property type="entry name" value="Golgi alpha-mannosidase II"/>
    <property type="match status" value="1"/>
</dbReference>
<proteinExistence type="inferred from homology"/>
<dbReference type="SMART" id="SM00812">
    <property type="entry name" value="Alpha_L_fucos"/>
    <property type="match status" value="1"/>
</dbReference>
<dbReference type="PROSITE" id="PS51318">
    <property type="entry name" value="TAT"/>
    <property type="match status" value="1"/>
</dbReference>
<dbReference type="GO" id="GO:0006004">
    <property type="term" value="P:fucose metabolic process"/>
    <property type="evidence" value="ECO:0007669"/>
    <property type="project" value="InterPro"/>
</dbReference>
<reference evidence="10 11" key="1">
    <citation type="submission" date="2016-10" db="EMBL/GenBank/DDBJ databases">
        <authorList>
            <person name="de Groot N.N."/>
        </authorList>
    </citation>
    <scope>NUCLEOTIDE SEQUENCE [LARGE SCALE GENOMIC DNA]</scope>
    <source>
        <strain evidence="10 11">AB35.6</strain>
    </source>
</reference>
<protein>
    <recommendedName>
        <fullName evidence="3">alpha-L-fucosidase</fullName>
        <ecNumber evidence="3">3.2.1.51</ecNumber>
    </recommendedName>
</protein>
<evidence type="ECO:0000313" key="11">
    <source>
        <dbReference type="Proteomes" id="UP000182409"/>
    </source>
</evidence>
<name>A0A1H4P1B2_9BACT</name>
<evidence type="ECO:0000313" key="10">
    <source>
        <dbReference type="EMBL" id="SEC00948.1"/>
    </source>
</evidence>
<dbReference type="Pfam" id="PF01120">
    <property type="entry name" value="Alpha_L_fucos"/>
    <property type="match status" value="1"/>
</dbReference>
<gene>
    <name evidence="10" type="ORF">SAMN05443244_2416</name>
</gene>
<evidence type="ECO:0000256" key="3">
    <source>
        <dbReference type="ARBA" id="ARBA00012662"/>
    </source>
</evidence>
<dbReference type="SUPFAM" id="SSF51445">
    <property type="entry name" value="(Trans)glycosidases"/>
    <property type="match status" value="1"/>
</dbReference>
<dbReference type="EC" id="3.2.1.51" evidence="3"/>
<evidence type="ECO:0000256" key="2">
    <source>
        <dbReference type="ARBA" id="ARBA00007951"/>
    </source>
</evidence>
<dbReference type="InterPro" id="IPR031919">
    <property type="entry name" value="Fucosidase_C"/>
</dbReference>
<evidence type="ECO:0000256" key="7">
    <source>
        <dbReference type="SAM" id="SignalP"/>
    </source>
</evidence>
<feature type="chain" id="PRO_5010231025" description="alpha-L-fucosidase" evidence="7">
    <location>
        <begin position="29"/>
        <end position="551"/>
    </location>
</feature>
<evidence type="ECO:0000256" key="1">
    <source>
        <dbReference type="ARBA" id="ARBA00004071"/>
    </source>
</evidence>
<feature type="signal peptide" evidence="7">
    <location>
        <begin position="1"/>
        <end position="28"/>
    </location>
</feature>
<dbReference type="RefSeq" id="WP_074654283.1">
    <property type="nucleotide sequence ID" value="NZ_FNSD01000001.1"/>
</dbReference>
<dbReference type="InterPro" id="IPR006311">
    <property type="entry name" value="TAT_signal"/>
</dbReference>
<accession>A0A1H4P1B2</accession>
<evidence type="ECO:0000256" key="5">
    <source>
        <dbReference type="ARBA" id="ARBA00022801"/>
    </source>
</evidence>
<comment type="similarity">
    <text evidence="2">Belongs to the glycosyl hydrolase 29 family.</text>
</comment>
<dbReference type="GO" id="GO:0004560">
    <property type="term" value="F:alpha-L-fucosidase activity"/>
    <property type="evidence" value="ECO:0007669"/>
    <property type="project" value="InterPro"/>
</dbReference>
<evidence type="ECO:0000256" key="4">
    <source>
        <dbReference type="ARBA" id="ARBA00022729"/>
    </source>
</evidence>
<keyword evidence="6" id="KW-0326">Glycosidase</keyword>
<dbReference type="AlphaFoldDB" id="A0A1H4P1B2"/>
<dbReference type="Gene3D" id="3.20.20.80">
    <property type="entry name" value="Glycosidases"/>
    <property type="match status" value="1"/>
</dbReference>
<dbReference type="PANTHER" id="PTHR10030:SF37">
    <property type="entry name" value="ALPHA-L-FUCOSIDASE-RELATED"/>
    <property type="match status" value="1"/>
</dbReference>
<dbReference type="InterPro" id="IPR017853">
    <property type="entry name" value="GH"/>
</dbReference>
<keyword evidence="5" id="KW-0378">Hydrolase</keyword>
<feature type="domain" description="Alpha-L-fucosidase C-terminal" evidence="9">
    <location>
        <begin position="468"/>
        <end position="549"/>
    </location>
</feature>
<dbReference type="InterPro" id="IPR057739">
    <property type="entry name" value="Glyco_hydro_29_N"/>
</dbReference>
<dbReference type="PIRSF" id="PIRSF001092">
    <property type="entry name" value="Alpha-L-fucosidase"/>
    <property type="match status" value="1"/>
</dbReference>
<comment type="function">
    <text evidence="1">Alpha-L-fucosidase is responsible for hydrolyzing the alpha-1,6-linked fucose joined to the reducing-end N-acetylglucosamine of the carbohydrate moieties of glycoproteins.</text>
</comment>
<dbReference type="Pfam" id="PF16757">
    <property type="entry name" value="Fucosidase_C"/>
    <property type="match status" value="1"/>
</dbReference>
<evidence type="ECO:0000259" key="9">
    <source>
        <dbReference type="Pfam" id="PF16757"/>
    </source>
</evidence>
<evidence type="ECO:0000256" key="6">
    <source>
        <dbReference type="ARBA" id="ARBA00023295"/>
    </source>
</evidence>
<dbReference type="GO" id="GO:0005764">
    <property type="term" value="C:lysosome"/>
    <property type="evidence" value="ECO:0007669"/>
    <property type="project" value="TreeGrafter"/>
</dbReference>
<dbReference type="GO" id="GO:0016139">
    <property type="term" value="P:glycoside catabolic process"/>
    <property type="evidence" value="ECO:0007669"/>
    <property type="project" value="TreeGrafter"/>
</dbReference>
<sequence length="551" mass="62343">MSGKLTRRTFLRNTAAAAALAQAGTALSQASAMGAGQNMASGPFQPTWDSLKQNKTPDWFRDAKFGIWAHWSAQCVPEQGDWYARKMYLQGDPIHDWHAQHYGHPSKFGFMEIDNLWKAEKWQPEQLMGLYQAAGAKYFFALANHHDNFDNYASTYHPWNSTRIGPMRDIVGTWAKVARAHGMKFGVSNHSSHAWHWQQAAYGYDAIGPMANVRYDAATLTKADGKGKWWEGYDPQVLYTGRNNLAMPDGVNTIEAQNEWHKTHDAVWHEDDPPQNPRFAELWYLRCKELFDKYEPDIVYFDDTELPLGEKGLMATAHLYNSSIAKHGSQQSVVVANKIQPQHRGAFTLTIERSRSTEILEDPWQTATCIGEWHYKRSLYEQHKYKTAETVIPLLIDVISKNGNLLLSVPVRGDGSLDEDEHAFLAQLASWVPKHGEAIYGTRPYTIFGEGPPEPITNSFAEKTRPHTAEDIRFTTRGNTLYAFVLAWPTDGVVRVKTLRKGGEHAPRAIHRVELIGESGSLQYKQTADALEVKMPSSPPNPYAYVLRIRT</sequence>
<organism evidence="10 11">
    <name type="scientific">Terriglobus roseus</name>
    <dbReference type="NCBI Taxonomy" id="392734"/>
    <lineage>
        <taxon>Bacteria</taxon>
        <taxon>Pseudomonadati</taxon>
        <taxon>Acidobacteriota</taxon>
        <taxon>Terriglobia</taxon>
        <taxon>Terriglobales</taxon>
        <taxon>Acidobacteriaceae</taxon>
        <taxon>Terriglobus</taxon>
    </lineage>
</organism>